<dbReference type="PROSITE" id="PS51257">
    <property type="entry name" value="PROKAR_LIPOPROTEIN"/>
    <property type="match status" value="1"/>
</dbReference>
<dbReference type="Pfam" id="PF12741">
    <property type="entry name" value="SusD-like"/>
    <property type="match status" value="1"/>
</dbReference>
<dbReference type="RefSeq" id="WP_153511905.1">
    <property type="nucleotide sequence ID" value="NZ_CP045652.1"/>
</dbReference>
<evidence type="ECO:0000313" key="1">
    <source>
        <dbReference type="EMBL" id="QGA27063.1"/>
    </source>
</evidence>
<dbReference type="InterPro" id="IPR024302">
    <property type="entry name" value="SusD-like"/>
</dbReference>
<accession>A0A5Q0QBX2</accession>
<keyword evidence="2" id="KW-1185">Reference proteome</keyword>
<dbReference type="KEGG" id="sphe:GFH32_12360"/>
<sequence length="537" mass="59271">MKKHIHKTIGALLLAGTVFSSSCTKDFVELNTNPAGVTDEEAMGDFALVASFLAQAQRAIIPENVGEYQVAVNLSSDAYGGYLAAQNPFVGNANNLTYALVPGWYSSLWVDRYIRGMNPVYRAEILTRTDQELQDIFAFSKILKVSAMHRTADKVGPIIYSKYNTPDASDQIGYDTQEDAYKQFFKDLDSATTILSSLKGKPVSAAMLKSDLAYTTDNYNHWLKFANTLRLRLALRIAYKDAALAKTEGEKALNPSSGGLMETNADNCFIALSTDHPLNIIATTWSDTRMSAEMESFLLGYEDPRLAKLFAPATDAAVKGKFKGIRAGIDIDAKSRYDNYSKPLPMQNKMQLMIAAEAWFLKAEAALRGWSNAGNAKANYESGIESSFGMFGLQAGSYKTNATKKAIPYLDPKSTKAGANDVLANSPYLSTVTIAWNEADSKDRKLERIITQKWIAMFPDGDEAWAEYRRSGYPILFPVVVNYSGGTIPTNPGIRRMPYPEREYNSNSQAVNEAVKMLGGPDNGGTRLWWDVENKKL</sequence>
<dbReference type="Gene3D" id="1.25.40.390">
    <property type="match status" value="1"/>
</dbReference>
<dbReference type="InterPro" id="IPR011990">
    <property type="entry name" value="TPR-like_helical_dom_sf"/>
</dbReference>
<dbReference type="Proteomes" id="UP000326921">
    <property type="component" value="Chromosome"/>
</dbReference>
<dbReference type="SUPFAM" id="SSF48452">
    <property type="entry name" value="TPR-like"/>
    <property type="match status" value="1"/>
</dbReference>
<protein>
    <submittedName>
        <fullName evidence="1">SusD/RagB family nutrient-binding outer membrane lipoprotein</fullName>
    </submittedName>
</protein>
<gene>
    <name evidence="1" type="ORF">GFH32_12360</name>
</gene>
<name>A0A5Q0QBX2_9SPHI</name>
<reference evidence="1 2" key="1">
    <citation type="submission" date="2019-10" db="EMBL/GenBank/DDBJ databases">
        <authorList>
            <person name="Dong K."/>
        </authorList>
    </citation>
    <scope>NUCLEOTIDE SEQUENCE [LARGE SCALE GENOMIC DNA]</scope>
    <source>
        <strain evidence="2">dk4302</strain>
    </source>
</reference>
<dbReference type="EMBL" id="CP045652">
    <property type="protein sequence ID" value="QGA27063.1"/>
    <property type="molecule type" value="Genomic_DNA"/>
</dbReference>
<proteinExistence type="predicted"/>
<dbReference type="AlphaFoldDB" id="A0A5Q0QBX2"/>
<organism evidence="1 2">
    <name type="scientific">Sphingobacterium zhuxiongii</name>
    <dbReference type="NCBI Taxonomy" id="2662364"/>
    <lineage>
        <taxon>Bacteria</taxon>
        <taxon>Pseudomonadati</taxon>
        <taxon>Bacteroidota</taxon>
        <taxon>Sphingobacteriia</taxon>
        <taxon>Sphingobacteriales</taxon>
        <taxon>Sphingobacteriaceae</taxon>
        <taxon>Sphingobacterium</taxon>
    </lineage>
</organism>
<evidence type="ECO:0000313" key="2">
    <source>
        <dbReference type="Proteomes" id="UP000326921"/>
    </source>
</evidence>
<keyword evidence="1" id="KW-0449">Lipoprotein</keyword>